<feature type="compositionally biased region" description="Polar residues" evidence="1">
    <location>
        <begin position="82"/>
        <end position="92"/>
    </location>
</feature>
<dbReference type="Proteomes" id="UP000324222">
    <property type="component" value="Unassembled WGS sequence"/>
</dbReference>
<dbReference type="EMBL" id="VSRR010000633">
    <property type="protein sequence ID" value="MPC17939.1"/>
    <property type="molecule type" value="Genomic_DNA"/>
</dbReference>
<reference evidence="2 3" key="1">
    <citation type="submission" date="2019-05" db="EMBL/GenBank/DDBJ databases">
        <title>Another draft genome of Portunus trituberculatus and its Hox gene families provides insights of decapod evolution.</title>
        <authorList>
            <person name="Jeong J.-H."/>
            <person name="Song I."/>
            <person name="Kim S."/>
            <person name="Choi T."/>
            <person name="Kim D."/>
            <person name="Ryu S."/>
            <person name="Kim W."/>
        </authorList>
    </citation>
    <scope>NUCLEOTIDE SEQUENCE [LARGE SCALE GENOMIC DNA]</scope>
    <source>
        <tissue evidence="2">Muscle</tissue>
    </source>
</reference>
<comment type="caution">
    <text evidence="2">The sequence shown here is derived from an EMBL/GenBank/DDBJ whole genome shotgun (WGS) entry which is preliminary data.</text>
</comment>
<evidence type="ECO:0000313" key="2">
    <source>
        <dbReference type="EMBL" id="MPC17939.1"/>
    </source>
</evidence>
<evidence type="ECO:0000256" key="1">
    <source>
        <dbReference type="SAM" id="MobiDB-lite"/>
    </source>
</evidence>
<evidence type="ECO:0000313" key="3">
    <source>
        <dbReference type="Proteomes" id="UP000324222"/>
    </source>
</evidence>
<accession>A0A5B7D9E6</accession>
<dbReference type="AlphaFoldDB" id="A0A5B7D9E6"/>
<proteinExistence type="predicted"/>
<keyword evidence="3" id="KW-1185">Reference proteome</keyword>
<sequence>MPTSQMTKLLSNANFSDDHATFQHQLLGRPQRPPTPTSRKITAPSDTCFSMPMMLFPMITVPSSITFLMTTTPVGITFPTTKGHSTTTSSISLPPERPRYLPGPLS</sequence>
<name>A0A5B7D9E6_PORTR</name>
<gene>
    <name evidence="2" type="ORF">E2C01_010809</name>
</gene>
<protein>
    <submittedName>
        <fullName evidence="2">Uncharacterized protein</fullName>
    </submittedName>
</protein>
<organism evidence="2 3">
    <name type="scientific">Portunus trituberculatus</name>
    <name type="common">Swimming crab</name>
    <name type="synonym">Neptunus trituberculatus</name>
    <dbReference type="NCBI Taxonomy" id="210409"/>
    <lineage>
        <taxon>Eukaryota</taxon>
        <taxon>Metazoa</taxon>
        <taxon>Ecdysozoa</taxon>
        <taxon>Arthropoda</taxon>
        <taxon>Crustacea</taxon>
        <taxon>Multicrustacea</taxon>
        <taxon>Malacostraca</taxon>
        <taxon>Eumalacostraca</taxon>
        <taxon>Eucarida</taxon>
        <taxon>Decapoda</taxon>
        <taxon>Pleocyemata</taxon>
        <taxon>Brachyura</taxon>
        <taxon>Eubrachyura</taxon>
        <taxon>Portunoidea</taxon>
        <taxon>Portunidae</taxon>
        <taxon>Portuninae</taxon>
        <taxon>Portunus</taxon>
    </lineage>
</organism>
<feature type="region of interest" description="Disordered" evidence="1">
    <location>
        <begin position="77"/>
        <end position="106"/>
    </location>
</feature>